<reference evidence="2 3" key="1">
    <citation type="submission" date="2014-01" db="EMBL/GenBank/DDBJ databases">
        <title>Marinomonas ushuaiensis DSM 15871 Genome Sequencing.</title>
        <authorList>
            <person name="Lai Q."/>
            <person name="Shao Z.S."/>
        </authorList>
    </citation>
    <scope>NUCLEOTIDE SEQUENCE [LARGE SCALE GENOMIC DNA]</scope>
    <source>
        <strain evidence="2 3">DSM 15871</strain>
    </source>
</reference>
<accession>X7E5L5</accession>
<feature type="compositionally biased region" description="Basic and acidic residues" evidence="1">
    <location>
        <begin position="32"/>
        <end position="48"/>
    </location>
</feature>
<evidence type="ECO:0000256" key="1">
    <source>
        <dbReference type="SAM" id="MobiDB-lite"/>
    </source>
</evidence>
<protein>
    <submittedName>
        <fullName evidence="2">Uncharacterized protein</fullName>
    </submittedName>
</protein>
<dbReference type="EMBL" id="JAMB01000005">
    <property type="protein sequence ID" value="ETX11165.1"/>
    <property type="molecule type" value="Genomic_DNA"/>
</dbReference>
<dbReference type="AlphaFoldDB" id="X7E5L5"/>
<evidence type="ECO:0000313" key="3">
    <source>
        <dbReference type="Proteomes" id="UP000054058"/>
    </source>
</evidence>
<feature type="compositionally biased region" description="Acidic residues" evidence="1">
    <location>
        <begin position="57"/>
        <end position="67"/>
    </location>
</feature>
<name>X7E5L5_9GAMM</name>
<organism evidence="2 3">
    <name type="scientific">Marinomonas ushuaiensis DSM 15871</name>
    <dbReference type="NCBI Taxonomy" id="1122207"/>
    <lineage>
        <taxon>Bacteria</taxon>
        <taxon>Pseudomonadati</taxon>
        <taxon>Pseudomonadota</taxon>
        <taxon>Gammaproteobacteria</taxon>
        <taxon>Oceanospirillales</taxon>
        <taxon>Oceanospirillaceae</taxon>
        <taxon>Marinomonas</taxon>
    </lineage>
</organism>
<keyword evidence="3" id="KW-1185">Reference proteome</keyword>
<dbReference type="PATRIC" id="fig|1122207.3.peg.1482"/>
<feature type="region of interest" description="Disordered" evidence="1">
    <location>
        <begin position="1"/>
        <end position="81"/>
    </location>
</feature>
<evidence type="ECO:0000313" key="2">
    <source>
        <dbReference type="EMBL" id="ETX11165.1"/>
    </source>
</evidence>
<proteinExistence type="predicted"/>
<sequence>MSIETGGKFTGITNPSEKMLSKYQSPDLEGSDIDRLDADPLETGRLDPSHSSQNISDLEDPDSESLDEEKHQPTFINNASR</sequence>
<comment type="caution">
    <text evidence="2">The sequence shown here is derived from an EMBL/GenBank/DDBJ whole genome shotgun (WGS) entry which is preliminary data.</text>
</comment>
<gene>
    <name evidence="2" type="ORF">MUS1_11750</name>
</gene>
<dbReference type="Proteomes" id="UP000054058">
    <property type="component" value="Unassembled WGS sequence"/>
</dbReference>